<dbReference type="InterPro" id="IPR036770">
    <property type="entry name" value="Ankyrin_rpt-contain_sf"/>
</dbReference>
<keyword evidence="2" id="KW-0040">ANK repeat</keyword>
<dbReference type="Pfam" id="PF12796">
    <property type="entry name" value="Ank_2"/>
    <property type="match status" value="2"/>
</dbReference>
<dbReference type="SUPFAM" id="SSF48403">
    <property type="entry name" value="Ankyrin repeat"/>
    <property type="match status" value="1"/>
</dbReference>
<dbReference type="SMART" id="SM00248">
    <property type="entry name" value="ANK"/>
    <property type="match status" value="3"/>
</dbReference>
<feature type="non-terminal residue" evidence="3">
    <location>
        <position position="220"/>
    </location>
</feature>
<gene>
    <name evidence="3" type="ORF">METZ01_LOCUS495173</name>
</gene>
<dbReference type="Gene3D" id="1.25.40.20">
    <property type="entry name" value="Ankyrin repeat-containing domain"/>
    <property type="match status" value="2"/>
</dbReference>
<dbReference type="PROSITE" id="PS50088">
    <property type="entry name" value="ANK_REPEAT"/>
    <property type="match status" value="3"/>
</dbReference>
<name>A0A383DDF6_9ZZZZ</name>
<dbReference type="PROSITE" id="PS50297">
    <property type="entry name" value="ANK_REP_REGION"/>
    <property type="match status" value="3"/>
</dbReference>
<dbReference type="PANTHER" id="PTHR24171">
    <property type="entry name" value="ANKYRIN REPEAT DOMAIN-CONTAINING PROTEIN 39-RELATED"/>
    <property type="match status" value="1"/>
</dbReference>
<dbReference type="InterPro" id="IPR002110">
    <property type="entry name" value="Ankyrin_rpt"/>
</dbReference>
<dbReference type="PROSITE" id="PS51257">
    <property type="entry name" value="PROKAR_LIPOPROTEIN"/>
    <property type="match status" value="1"/>
</dbReference>
<reference evidence="3" key="1">
    <citation type="submission" date="2018-05" db="EMBL/GenBank/DDBJ databases">
        <authorList>
            <person name="Lanie J.A."/>
            <person name="Ng W.-L."/>
            <person name="Kazmierczak K.M."/>
            <person name="Andrzejewski T.M."/>
            <person name="Davidsen T.M."/>
            <person name="Wayne K.J."/>
            <person name="Tettelin H."/>
            <person name="Glass J.I."/>
            <person name="Rusch D."/>
            <person name="Podicherti R."/>
            <person name="Tsui H.-C.T."/>
            <person name="Winkler M.E."/>
        </authorList>
    </citation>
    <scope>NUCLEOTIDE SEQUENCE</scope>
</reference>
<dbReference type="EMBL" id="UINC01216256">
    <property type="protein sequence ID" value="SVE42319.1"/>
    <property type="molecule type" value="Genomic_DNA"/>
</dbReference>
<organism evidence="3">
    <name type="scientific">marine metagenome</name>
    <dbReference type="NCBI Taxonomy" id="408172"/>
    <lineage>
        <taxon>unclassified sequences</taxon>
        <taxon>metagenomes</taxon>
        <taxon>ecological metagenomes</taxon>
    </lineage>
</organism>
<protein>
    <submittedName>
        <fullName evidence="3">Uncharacterized protein</fullName>
    </submittedName>
</protein>
<evidence type="ECO:0000256" key="2">
    <source>
        <dbReference type="ARBA" id="ARBA00023043"/>
    </source>
</evidence>
<proteinExistence type="predicted"/>
<keyword evidence="1" id="KW-0677">Repeat</keyword>
<evidence type="ECO:0000256" key="1">
    <source>
        <dbReference type="ARBA" id="ARBA00022737"/>
    </source>
</evidence>
<accession>A0A383DDF6</accession>
<dbReference type="PRINTS" id="PR01415">
    <property type="entry name" value="ANKYRIN"/>
</dbReference>
<evidence type="ECO:0000313" key="3">
    <source>
        <dbReference type="EMBL" id="SVE42319.1"/>
    </source>
</evidence>
<dbReference type="AlphaFoldDB" id="A0A383DDF6"/>
<sequence>MKHLLLTTIAALVLVGCGESQESFSPATGHQLTSLSKADRTLIKAAKIGSIQDIRHSLSEGANVNAKDNLGRCALYFAAEKNHKEIAELLIAEGADVNSENSGGQTPLYAAAWQGHEELIDLFRKHGGKSKLELPDKKPIVDKRIIDAAQKGNIRFIKIRLADTVFPVDLNNTKDQFGMTALDWAAQRGYKEIAELLIASGADVNERHEFSGNTPLNWAL</sequence>